<protein>
    <recommendedName>
        <fullName evidence="1">Amine oxidase domain-containing protein</fullName>
    </recommendedName>
</protein>
<gene>
    <name evidence="2" type="ORF">VNI00_006412</name>
</gene>
<organism evidence="2 3">
    <name type="scientific">Paramarasmius palmivorus</name>
    <dbReference type="NCBI Taxonomy" id="297713"/>
    <lineage>
        <taxon>Eukaryota</taxon>
        <taxon>Fungi</taxon>
        <taxon>Dikarya</taxon>
        <taxon>Basidiomycota</taxon>
        <taxon>Agaricomycotina</taxon>
        <taxon>Agaricomycetes</taxon>
        <taxon>Agaricomycetidae</taxon>
        <taxon>Agaricales</taxon>
        <taxon>Marasmiineae</taxon>
        <taxon>Marasmiaceae</taxon>
        <taxon>Paramarasmius</taxon>
    </lineage>
</organism>
<dbReference type="EMBL" id="JAYKXP010000019">
    <property type="protein sequence ID" value="KAK7047644.1"/>
    <property type="molecule type" value="Genomic_DNA"/>
</dbReference>
<accession>A0AAW0DB76</accession>
<dbReference type="Pfam" id="PF01593">
    <property type="entry name" value="Amino_oxidase"/>
    <property type="match status" value="1"/>
</dbReference>
<dbReference type="GO" id="GO:0009063">
    <property type="term" value="P:amino acid catabolic process"/>
    <property type="evidence" value="ECO:0007669"/>
    <property type="project" value="TreeGrafter"/>
</dbReference>
<keyword evidence="3" id="KW-1185">Reference proteome</keyword>
<dbReference type="PANTHER" id="PTHR10742">
    <property type="entry name" value="FLAVIN MONOAMINE OXIDASE"/>
    <property type="match status" value="1"/>
</dbReference>
<feature type="domain" description="Amine oxidase" evidence="1">
    <location>
        <begin position="99"/>
        <end position="602"/>
    </location>
</feature>
<dbReference type="InterPro" id="IPR050281">
    <property type="entry name" value="Flavin_monoamine_oxidase"/>
</dbReference>
<dbReference type="GO" id="GO:0001716">
    <property type="term" value="F:L-amino-acid oxidase activity"/>
    <property type="evidence" value="ECO:0007669"/>
    <property type="project" value="TreeGrafter"/>
</dbReference>
<proteinExistence type="predicted"/>
<dbReference type="SUPFAM" id="SSF54373">
    <property type="entry name" value="FAD-linked reductases, C-terminal domain"/>
    <property type="match status" value="1"/>
</dbReference>
<evidence type="ECO:0000313" key="2">
    <source>
        <dbReference type="EMBL" id="KAK7047644.1"/>
    </source>
</evidence>
<dbReference type="SUPFAM" id="SSF51905">
    <property type="entry name" value="FAD/NAD(P)-binding domain"/>
    <property type="match status" value="1"/>
</dbReference>
<evidence type="ECO:0000313" key="3">
    <source>
        <dbReference type="Proteomes" id="UP001383192"/>
    </source>
</evidence>
<dbReference type="Gene3D" id="3.90.660.10">
    <property type="match status" value="2"/>
</dbReference>
<dbReference type="InterPro" id="IPR036188">
    <property type="entry name" value="FAD/NAD-bd_sf"/>
</dbReference>
<reference evidence="2 3" key="1">
    <citation type="submission" date="2024-01" db="EMBL/GenBank/DDBJ databases">
        <title>A draft genome for a cacao thread blight-causing isolate of Paramarasmius palmivorus.</title>
        <authorList>
            <person name="Baruah I.K."/>
            <person name="Bukari Y."/>
            <person name="Amoako-Attah I."/>
            <person name="Meinhardt L.W."/>
            <person name="Bailey B.A."/>
            <person name="Cohen S.P."/>
        </authorList>
    </citation>
    <scope>NUCLEOTIDE SEQUENCE [LARGE SCALE GENOMIC DNA]</scope>
    <source>
        <strain evidence="2 3">GH-12</strain>
    </source>
</reference>
<comment type="caution">
    <text evidence="2">The sequence shown here is derived from an EMBL/GenBank/DDBJ whole genome shotgun (WGS) entry which is preliminary data.</text>
</comment>
<dbReference type="AlphaFoldDB" id="A0AAW0DB76"/>
<dbReference type="Gene3D" id="3.50.50.60">
    <property type="entry name" value="FAD/NAD(P)-binding domain"/>
    <property type="match status" value="1"/>
</dbReference>
<dbReference type="InterPro" id="IPR002937">
    <property type="entry name" value="Amino_oxidase"/>
</dbReference>
<dbReference type="PANTHER" id="PTHR10742:SF342">
    <property type="entry name" value="AMINE OXIDASE"/>
    <property type="match status" value="1"/>
</dbReference>
<evidence type="ECO:0000259" key="1">
    <source>
        <dbReference type="Pfam" id="PF01593"/>
    </source>
</evidence>
<dbReference type="Proteomes" id="UP001383192">
    <property type="component" value="Unassembled WGS sequence"/>
</dbReference>
<sequence length="667" mass="75349">MASQAPNSDGNFWRARYARKCVNTFQLQQTIPYMYEPGPVISLPGAQFPVPPGQFPTPPSDRPPLHPIICPVPILQPLGNIPSEKADHLLVGIIGAGAAGLYTALILDDLGIKYEILEGSDHAGGRVFTHKFNGCGEWNYFDVGAMRFPETPIMWRIFDLIRNRLNIGNKLLPYIMSSPKQFLCYNSIRVQQEKIDKEPKADHYNDCITAGGLVPPDFVNKGVAHWFDECYGPFRKLFVRNWEEGWVKLMEYDHHSTRSFMATAFDIQEENFVLKKDSYPDPAINWLERNIGTGLFDMAFSEMVIDSLEFDYPTATSLKYGADLEDPASFKWKWYCLSGGSHTLIKEMLAKIPTPQYSKRVTKIEPSYTSPPLPQIRPLSVSYTTGTTTHSKSYDYVISTIPLSVLRYVDVDRCNLSYAQREGMRTLRYGSSCKIGIKFTSRWWQNLGTGSIIGGQSKTDRVIRTAVFPSYGIADPKADAVMIASYTWSQDALRVGGLCSGRDHPNEQFLIDHMLEDLAVLHGVTYQFLKKECQDWFAFDWYANPFTLGAFGTFGPGQFKNIYPAWGQGAAGGRLLFAGEVLSDQHAWVEGALDSAYEAVYKMLEGAKLEDLLQKLKENWSNKQIPKHEEEEYQTLLQKQELIGAVLSTTSDFDEIKKIFSRMSLEV</sequence>
<dbReference type="Gene3D" id="1.10.10.1620">
    <property type="match status" value="1"/>
</dbReference>
<name>A0AAW0DB76_9AGAR</name>